<dbReference type="AlphaFoldDB" id="A6JH81"/>
<dbReference type="EMBL" id="CH473986">
    <property type="protein sequence ID" value="EDL94205.1"/>
    <property type="molecule type" value="Genomic_DNA"/>
</dbReference>
<evidence type="ECO:0000313" key="2">
    <source>
        <dbReference type="Proteomes" id="UP000234681"/>
    </source>
</evidence>
<sequence length="109" mass="12255">MFTRRNAVNSFLRNIYYMFCIQSRILSDVGVHYIVEDYILSSGPLLQHSSLMEKETNQQVESCLGHLTCNGPSNPSFNRPLFSPACVYSTGQCLGLQSRFPGLLSDVFP</sequence>
<protein>
    <submittedName>
        <fullName evidence="1">RCG63256</fullName>
    </submittedName>
</protein>
<evidence type="ECO:0000313" key="1">
    <source>
        <dbReference type="EMBL" id="EDL94205.1"/>
    </source>
</evidence>
<gene>
    <name evidence="1" type="ORF">rCG_63256</name>
</gene>
<reference evidence="2" key="1">
    <citation type="submission" date="2005-09" db="EMBL/GenBank/DDBJ databases">
        <authorList>
            <person name="Mural R.J."/>
            <person name="Li P.W."/>
            <person name="Adams M.D."/>
            <person name="Amanatides P.G."/>
            <person name="Baden-Tillson H."/>
            <person name="Barnstead M."/>
            <person name="Chin S.H."/>
            <person name="Dew I."/>
            <person name="Evans C.A."/>
            <person name="Ferriera S."/>
            <person name="Flanigan M."/>
            <person name="Fosler C."/>
            <person name="Glodek A."/>
            <person name="Gu Z."/>
            <person name="Holt R.A."/>
            <person name="Jennings D."/>
            <person name="Kraft C.L."/>
            <person name="Lu F."/>
            <person name="Nguyen T."/>
            <person name="Nusskern D.R."/>
            <person name="Pfannkoch C.M."/>
            <person name="Sitter C."/>
            <person name="Sutton G.G."/>
            <person name="Venter J.C."/>
            <person name="Wang Z."/>
            <person name="Woodage T."/>
            <person name="Zheng X.H."/>
            <person name="Zhong F."/>
        </authorList>
    </citation>
    <scope>NUCLEOTIDE SEQUENCE [LARGE SCALE GENOMIC DNA]</scope>
    <source>
        <strain>BN</strain>
        <strain evidence="2">Sprague-Dawley</strain>
    </source>
</reference>
<organism evidence="1 2">
    <name type="scientific">Rattus norvegicus</name>
    <name type="common">Rat</name>
    <dbReference type="NCBI Taxonomy" id="10116"/>
    <lineage>
        <taxon>Eukaryota</taxon>
        <taxon>Metazoa</taxon>
        <taxon>Chordata</taxon>
        <taxon>Craniata</taxon>
        <taxon>Vertebrata</taxon>
        <taxon>Euteleostomi</taxon>
        <taxon>Mammalia</taxon>
        <taxon>Eutheria</taxon>
        <taxon>Euarchontoglires</taxon>
        <taxon>Glires</taxon>
        <taxon>Rodentia</taxon>
        <taxon>Myomorpha</taxon>
        <taxon>Muroidea</taxon>
        <taxon>Muridae</taxon>
        <taxon>Murinae</taxon>
        <taxon>Rattus</taxon>
    </lineage>
</organism>
<dbReference type="Proteomes" id="UP000234681">
    <property type="component" value="Chromosome 1"/>
</dbReference>
<accession>A6JH81</accession>
<name>A6JH81_RAT</name>
<proteinExistence type="predicted"/>